<gene>
    <name evidence="1" type="ORF">ERL59_08540</name>
</gene>
<dbReference type="RefSeq" id="WP_160645805.1">
    <property type="nucleotide sequence ID" value="NZ_SIJB01000020.1"/>
</dbReference>
<proteinExistence type="predicted"/>
<reference evidence="1 2" key="1">
    <citation type="submission" date="2019-01" db="EMBL/GenBank/DDBJ databases">
        <title>Chengkuizengella sp. nov., isolated from deep-sea sediment of East Pacific Ocean.</title>
        <authorList>
            <person name="Yang J."/>
            <person name="Lai Q."/>
            <person name="Shao Z."/>
        </authorList>
    </citation>
    <scope>NUCLEOTIDE SEQUENCE [LARGE SCALE GENOMIC DNA]</scope>
    <source>
        <strain evidence="1 2">YPA3-1-1</strain>
    </source>
</reference>
<dbReference type="EMBL" id="SIJB01000020">
    <property type="protein sequence ID" value="NBI29005.1"/>
    <property type="molecule type" value="Genomic_DNA"/>
</dbReference>
<keyword evidence="2" id="KW-1185">Reference proteome</keyword>
<sequence length="167" mass="17668">MGVFNRTICDCCICPLQSVMKQLVNQTDVLICTPVSAEFNLTINSVDNFIAETSAGFYALCNVTSVSSSVLGASTNLKPVQQDVKGECNCCEDPSTNQLISLGVGTSVQIEYACESALGSLPPLSGNILKIGEGIVILENVVSDNTGLILDNTAISTCQLTRIRQIT</sequence>
<protein>
    <submittedName>
        <fullName evidence="1">Uncharacterized protein</fullName>
    </submittedName>
</protein>
<dbReference type="Proteomes" id="UP000448943">
    <property type="component" value="Unassembled WGS sequence"/>
</dbReference>
<accession>A0A6N9Q1M8</accession>
<dbReference type="AlphaFoldDB" id="A0A6N9Q1M8"/>
<comment type="caution">
    <text evidence="1">The sequence shown here is derived from an EMBL/GenBank/DDBJ whole genome shotgun (WGS) entry which is preliminary data.</text>
</comment>
<dbReference type="OrthoDB" id="2682174at2"/>
<organism evidence="1 2">
    <name type="scientific">Chengkuizengella marina</name>
    <dbReference type="NCBI Taxonomy" id="2507566"/>
    <lineage>
        <taxon>Bacteria</taxon>
        <taxon>Bacillati</taxon>
        <taxon>Bacillota</taxon>
        <taxon>Bacilli</taxon>
        <taxon>Bacillales</taxon>
        <taxon>Paenibacillaceae</taxon>
        <taxon>Chengkuizengella</taxon>
    </lineage>
</organism>
<name>A0A6N9Q1M8_9BACL</name>
<evidence type="ECO:0000313" key="1">
    <source>
        <dbReference type="EMBL" id="NBI29005.1"/>
    </source>
</evidence>
<evidence type="ECO:0000313" key="2">
    <source>
        <dbReference type="Proteomes" id="UP000448943"/>
    </source>
</evidence>